<proteinExistence type="predicted"/>
<keyword evidence="1" id="KW-0233">DNA recombination</keyword>
<name>A0A0D5A2C6_PROMR</name>
<dbReference type="SUPFAM" id="SSF56349">
    <property type="entry name" value="DNA breaking-rejoining enzymes"/>
    <property type="match status" value="1"/>
</dbReference>
<evidence type="ECO:0000313" key="2">
    <source>
        <dbReference type="EMBL" id="AJW30465.1"/>
    </source>
</evidence>
<reference evidence="2" key="1">
    <citation type="submission" date="2014-06" db="EMBL/GenBank/DDBJ databases">
        <authorList>
            <person name="Berube P.M."/>
        </authorList>
    </citation>
    <scope>NUCLEOTIDE SEQUENCE</scope>
    <source>
        <strain evidence="2">P0902-H212</strain>
    </source>
</reference>
<dbReference type="GO" id="GO:0015074">
    <property type="term" value="P:DNA integration"/>
    <property type="evidence" value="ECO:0007669"/>
    <property type="project" value="InterPro"/>
</dbReference>
<organism evidence="2">
    <name type="scientific">Prochlorococcus marinus str. P0902-H212</name>
    <dbReference type="NCBI Taxonomy" id="1620696"/>
    <lineage>
        <taxon>Bacteria</taxon>
        <taxon>Bacillati</taxon>
        <taxon>Cyanobacteriota</taxon>
        <taxon>Cyanophyceae</taxon>
        <taxon>Synechococcales</taxon>
        <taxon>Prochlorococcaceae</taxon>
        <taxon>Prochlorococcus</taxon>
    </lineage>
</organism>
<protein>
    <submittedName>
        <fullName evidence="2">Weak similarity to phage integrase family</fullName>
    </submittedName>
</protein>
<dbReference type="InterPro" id="IPR011010">
    <property type="entry name" value="DNA_brk_join_enz"/>
</dbReference>
<sequence>MWCSYRKGSGPNTTDPRWLEPVPLFDALGNKVTWPIAELIKAGLWAFPIGKDGNTRNLNGRYVLNFLQTQPEWQALKRKHEPARHVRPVSFRDTWIVRATRMGVPVPIQCDAAGHGIEAHSRAYVSATNKTVREAFSKIQ</sequence>
<accession>A0A0D5A2C6</accession>
<dbReference type="Gene3D" id="1.10.443.10">
    <property type="entry name" value="Intergrase catalytic core"/>
    <property type="match status" value="1"/>
</dbReference>
<dbReference type="AlphaFoldDB" id="A0A0D5A2C6"/>
<dbReference type="GO" id="GO:0006310">
    <property type="term" value="P:DNA recombination"/>
    <property type="evidence" value="ECO:0007669"/>
    <property type="project" value="UniProtKB-KW"/>
</dbReference>
<dbReference type="InterPro" id="IPR013762">
    <property type="entry name" value="Integrase-like_cat_sf"/>
</dbReference>
<evidence type="ECO:0000256" key="1">
    <source>
        <dbReference type="ARBA" id="ARBA00023172"/>
    </source>
</evidence>
<gene>
    <name evidence="2" type="ORF">FA02_0197</name>
</gene>
<dbReference type="EMBL" id="KJ947870">
    <property type="protein sequence ID" value="AJW30465.1"/>
    <property type="molecule type" value="Genomic_DNA"/>
</dbReference>
<dbReference type="GO" id="GO:0003677">
    <property type="term" value="F:DNA binding"/>
    <property type="evidence" value="ECO:0007669"/>
    <property type="project" value="InterPro"/>
</dbReference>